<feature type="compositionally biased region" description="Polar residues" evidence="1">
    <location>
        <begin position="223"/>
        <end position="234"/>
    </location>
</feature>
<feature type="compositionally biased region" description="Basic and acidic residues" evidence="1">
    <location>
        <begin position="176"/>
        <end position="185"/>
    </location>
</feature>
<feature type="region of interest" description="Disordered" evidence="1">
    <location>
        <begin position="372"/>
        <end position="405"/>
    </location>
</feature>
<evidence type="ECO:0000313" key="3">
    <source>
        <dbReference type="Proteomes" id="UP001390339"/>
    </source>
</evidence>
<name>A0ABR2HRX8_9PEZI</name>
<comment type="caution">
    <text evidence="2">The sequence shown here is derived from an EMBL/GenBank/DDBJ whole genome shotgun (WGS) entry which is preliminary data.</text>
</comment>
<feature type="compositionally biased region" description="Polar residues" evidence="1">
    <location>
        <begin position="159"/>
        <end position="174"/>
    </location>
</feature>
<evidence type="ECO:0000256" key="1">
    <source>
        <dbReference type="SAM" id="MobiDB-lite"/>
    </source>
</evidence>
<proteinExistence type="predicted"/>
<feature type="region of interest" description="Disordered" evidence="1">
    <location>
        <begin position="1"/>
        <end position="59"/>
    </location>
</feature>
<feature type="region of interest" description="Disordered" evidence="1">
    <location>
        <begin position="145"/>
        <end position="249"/>
    </location>
</feature>
<organism evidence="2 3">
    <name type="scientific">Apiospora arundinis</name>
    <dbReference type="NCBI Taxonomy" id="335852"/>
    <lineage>
        <taxon>Eukaryota</taxon>
        <taxon>Fungi</taxon>
        <taxon>Dikarya</taxon>
        <taxon>Ascomycota</taxon>
        <taxon>Pezizomycotina</taxon>
        <taxon>Sordariomycetes</taxon>
        <taxon>Xylariomycetidae</taxon>
        <taxon>Amphisphaeriales</taxon>
        <taxon>Apiosporaceae</taxon>
        <taxon>Apiospora</taxon>
    </lineage>
</organism>
<protein>
    <submittedName>
        <fullName evidence="2">Uncharacterized protein</fullName>
    </submittedName>
</protein>
<gene>
    <name evidence="2" type="ORF">PGQ11_014187</name>
</gene>
<dbReference type="Proteomes" id="UP001390339">
    <property type="component" value="Unassembled WGS sequence"/>
</dbReference>
<feature type="compositionally biased region" description="Basic and acidic residues" evidence="1">
    <location>
        <begin position="201"/>
        <end position="219"/>
    </location>
</feature>
<reference evidence="2 3" key="1">
    <citation type="journal article" date="2024" name="IMA Fungus">
        <title>Apiospora arundinis, a panoply of carbohydrate-active enzymes and secondary metabolites.</title>
        <authorList>
            <person name="Sorensen T."/>
            <person name="Petersen C."/>
            <person name="Muurmann A.T."/>
            <person name="Christiansen J.V."/>
            <person name="Brundto M.L."/>
            <person name="Overgaard C.K."/>
            <person name="Boysen A.T."/>
            <person name="Wollenberg R.D."/>
            <person name="Larsen T.O."/>
            <person name="Sorensen J.L."/>
            <person name="Nielsen K.L."/>
            <person name="Sondergaard T.E."/>
        </authorList>
    </citation>
    <scope>NUCLEOTIDE SEQUENCE [LARGE SCALE GENOMIC DNA]</scope>
    <source>
        <strain evidence="2 3">AAU 773</strain>
    </source>
</reference>
<accession>A0ABR2HRX8</accession>
<evidence type="ECO:0000313" key="2">
    <source>
        <dbReference type="EMBL" id="KAK8851708.1"/>
    </source>
</evidence>
<keyword evidence="3" id="KW-1185">Reference proteome</keyword>
<dbReference type="EMBL" id="JAPCWZ010000009">
    <property type="protein sequence ID" value="KAK8851708.1"/>
    <property type="molecule type" value="Genomic_DNA"/>
</dbReference>
<sequence length="405" mass="44264">MPAYVPPHKLREAAGGGTAAGASDDTVTRDNRSPTNTRFTTRGGDGTRGRGRGGGRGWYSSRPALVDPSELHSHFDIAHHFWPDDEEVMTSGRSSTFHDSASQVDQLAYVTLFKNANPRWGSDQIVFAKSNLGLLPDYRTQTAGKKEYFPQPGKGSTIEDGQSRPSQVRDNVSGSEEGKECRDEPGSAEAQAQLLSGLQETESRKQEEATTSSEHHAPDDDGSTATGSHPSSKSEGNERQLVGTPSMDYVPSPHTPIAVFEDLGYSEFKFAGWFSVAHVSILAPHSHDLVRMLQQKWERRNRYGNVIPLQRDPSRWRASLDYQWAVVKFEKLHPDIAPAAPAIEKLPRPSKIGSEMETRGVNEILNDLRLKDKGTGSDALEQDEGHKAADQGESSSTCLSGEAGK</sequence>